<dbReference type="RefSeq" id="WP_006352764.1">
    <property type="nucleotide sequence ID" value="NZ_ADNY01000066.1"/>
</dbReference>
<dbReference type="eggNOG" id="COG1887">
    <property type="taxonomic scope" value="Bacteria"/>
</dbReference>
<dbReference type="GO" id="GO:0019350">
    <property type="term" value="P:teichoic acid biosynthetic process"/>
    <property type="evidence" value="ECO:0007669"/>
    <property type="project" value="UniProtKB-KW"/>
</dbReference>
<dbReference type="AlphaFoldDB" id="D4YVQ6"/>
<comment type="subcellular location">
    <subcellularLocation>
        <location evidence="1">Cell membrane</location>
        <topology evidence="1">Peripheral membrane protein</topology>
    </subcellularLocation>
</comment>
<dbReference type="InterPro" id="IPR043148">
    <property type="entry name" value="TagF_C"/>
</dbReference>
<sequence>MKSLLFRVYLCLMKIFAYFNPIQPNEVVILNGAGRSGSNGYLFYKYLQLNHPEYQVTLVEPWPSSHLDRMTWKKIGSARYIVTTHQPFKVKKGQLNIQLWHGVPLKRMGIMANNTRRKDNCRNEKLWHKYADIVASNSDLYETLMSACIAVEGKKYHKVGFPRLDYLQKPIITKEELLQDLFHQTDAEAQIGIYMPTFRYELDDPKIMAQIKAGNFFAFADFDVAQLNAALKERHQYLIVKLHPYEMRMFADFSSKYSNIAFLNNDYLFDHNYDLYELLGDTDFLLTDFSSIYFDYLLLNNPIIFVTNFLKQYEKTRGLLLSPYEEITPGIKVNSQAQLLEALREPDNQQIRDRRLYWLHLTQEVKGENYCEKLFACMTKVN</sequence>
<dbReference type="OrthoDB" id="9811865at2"/>
<comment type="caution">
    <text evidence="7">The sequence shown here is derived from an EMBL/GenBank/DDBJ whole genome shotgun (WGS) entry which is preliminary data.</text>
</comment>
<keyword evidence="5" id="KW-0777">Teichoic acid biosynthesis</keyword>
<dbReference type="Gene3D" id="3.40.50.11820">
    <property type="match status" value="1"/>
</dbReference>
<reference evidence="7 8" key="1">
    <citation type="submission" date="2010-04" db="EMBL/GenBank/DDBJ databases">
        <authorList>
            <person name="Muzny D."/>
            <person name="Qin X."/>
            <person name="Deng J."/>
            <person name="Jiang H."/>
            <person name="Liu Y."/>
            <person name="Qu J."/>
            <person name="Song X.-Z."/>
            <person name="Zhang L."/>
            <person name="Thornton R."/>
            <person name="Coyle M."/>
            <person name="Francisco L."/>
            <person name="Jackson L."/>
            <person name="Javaid M."/>
            <person name="Korchina V."/>
            <person name="Kovar C."/>
            <person name="Mata R."/>
            <person name="Mathew T."/>
            <person name="Ngo R."/>
            <person name="Nguyen L."/>
            <person name="Nguyen N."/>
            <person name="Okwuonu G."/>
            <person name="Ongeri F."/>
            <person name="Pham C."/>
            <person name="Simmons D."/>
            <person name="Wilczek-Boney K."/>
            <person name="Hale W."/>
            <person name="Jakkamsetti A."/>
            <person name="Pham P."/>
            <person name="Ruth R."/>
            <person name="San Lucas F."/>
            <person name="Warren J."/>
            <person name="Zhang J."/>
            <person name="Zhao Z."/>
            <person name="Zhou C."/>
            <person name="Zhu D."/>
            <person name="Lee S."/>
            <person name="Bess C."/>
            <person name="Blankenburg K."/>
            <person name="Forbes L."/>
            <person name="Fu Q."/>
            <person name="Gubbala S."/>
            <person name="Hirani K."/>
            <person name="Jayaseelan J.C."/>
            <person name="Lara F."/>
            <person name="Munidasa M."/>
            <person name="Palculict T."/>
            <person name="Patil S."/>
            <person name="Pu L.-L."/>
            <person name="Saada N."/>
            <person name="Tang L."/>
            <person name="Weissenberger G."/>
            <person name="Zhu Y."/>
            <person name="Hemphill L."/>
            <person name="Shang Y."/>
            <person name="Youmans B."/>
            <person name="Ayvaz T."/>
            <person name="Ross M."/>
            <person name="Santibanez J."/>
            <person name="Aqrawi P."/>
            <person name="Gross S."/>
            <person name="Joshi V."/>
            <person name="Fowler G."/>
            <person name="Nazareth L."/>
            <person name="Reid J."/>
            <person name="Worley K."/>
            <person name="Petrosino J."/>
            <person name="Highlander S."/>
            <person name="Gibbs R."/>
        </authorList>
    </citation>
    <scope>NUCLEOTIDE SEQUENCE [LARGE SCALE GENOMIC DNA]</scope>
    <source>
        <strain evidence="7 8">DSM 11664</strain>
    </source>
</reference>
<dbReference type="EMBL" id="ADNY01000066">
    <property type="protein sequence ID" value="EFG54852.1"/>
    <property type="molecule type" value="Genomic_DNA"/>
</dbReference>
<dbReference type="GO" id="GO:0005886">
    <property type="term" value="C:plasma membrane"/>
    <property type="evidence" value="ECO:0007669"/>
    <property type="project" value="UniProtKB-SubCell"/>
</dbReference>
<evidence type="ECO:0000256" key="1">
    <source>
        <dbReference type="ARBA" id="ARBA00004202"/>
    </source>
</evidence>
<dbReference type="PANTHER" id="PTHR37316">
    <property type="entry name" value="TEICHOIC ACID GLYCEROL-PHOSPHATE PRIMASE"/>
    <property type="match status" value="1"/>
</dbReference>
<organism evidence="7 8">
    <name type="scientific">Lactobacillus amylolyticus DSM 11664</name>
    <dbReference type="NCBI Taxonomy" id="585524"/>
    <lineage>
        <taxon>Bacteria</taxon>
        <taxon>Bacillati</taxon>
        <taxon>Bacillota</taxon>
        <taxon>Bacilli</taxon>
        <taxon>Lactobacillales</taxon>
        <taxon>Lactobacillaceae</taxon>
        <taxon>Lactobacillus</taxon>
    </lineage>
</organism>
<evidence type="ECO:0000256" key="2">
    <source>
        <dbReference type="ARBA" id="ARBA00010488"/>
    </source>
</evidence>
<proteinExistence type="inferred from homology"/>
<dbReference type="Proteomes" id="UP000004069">
    <property type="component" value="Unassembled WGS sequence"/>
</dbReference>
<keyword evidence="6" id="KW-0472">Membrane</keyword>
<evidence type="ECO:0000313" key="7">
    <source>
        <dbReference type="EMBL" id="EFG54852.1"/>
    </source>
</evidence>
<protein>
    <submittedName>
        <fullName evidence="7">CDP-glycerol:poly(Glycerophosphate) glycerophosphotransferase</fullName>
    </submittedName>
</protein>
<name>D4YVQ6_9LACO</name>
<evidence type="ECO:0000256" key="3">
    <source>
        <dbReference type="ARBA" id="ARBA00022475"/>
    </source>
</evidence>
<dbReference type="PANTHER" id="PTHR37316:SF3">
    <property type="entry name" value="TEICHOIC ACID GLYCEROL-PHOSPHATE TRANSFERASE"/>
    <property type="match status" value="1"/>
</dbReference>
<dbReference type="SUPFAM" id="SSF53756">
    <property type="entry name" value="UDP-Glycosyltransferase/glycogen phosphorylase"/>
    <property type="match status" value="1"/>
</dbReference>
<keyword evidence="3" id="KW-1003">Cell membrane</keyword>
<dbReference type="InterPro" id="IPR051612">
    <property type="entry name" value="Teichoic_Acid_Biosynth"/>
</dbReference>
<evidence type="ECO:0000256" key="6">
    <source>
        <dbReference type="ARBA" id="ARBA00023136"/>
    </source>
</evidence>
<dbReference type="InterPro" id="IPR007554">
    <property type="entry name" value="Glycerophosphate_synth"/>
</dbReference>
<keyword evidence="4 7" id="KW-0808">Transferase</keyword>
<evidence type="ECO:0000256" key="4">
    <source>
        <dbReference type="ARBA" id="ARBA00022679"/>
    </source>
</evidence>
<comment type="similarity">
    <text evidence="2">Belongs to the CDP-glycerol glycerophosphotransferase family.</text>
</comment>
<dbReference type="Gene3D" id="3.40.50.12580">
    <property type="match status" value="1"/>
</dbReference>
<accession>D4YVQ6</accession>
<dbReference type="Pfam" id="PF04464">
    <property type="entry name" value="Glyphos_transf"/>
    <property type="match status" value="1"/>
</dbReference>
<keyword evidence="8" id="KW-1185">Reference proteome</keyword>
<evidence type="ECO:0000313" key="8">
    <source>
        <dbReference type="Proteomes" id="UP000004069"/>
    </source>
</evidence>
<gene>
    <name evidence="7" type="ORF">HMPREF0493_1617</name>
</gene>
<dbReference type="InterPro" id="IPR043149">
    <property type="entry name" value="TagF_N"/>
</dbReference>
<evidence type="ECO:0000256" key="5">
    <source>
        <dbReference type="ARBA" id="ARBA00022944"/>
    </source>
</evidence>
<dbReference type="GO" id="GO:0047355">
    <property type="term" value="F:CDP-glycerol glycerophosphotransferase activity"/>
    <property type="evidence" value="ECO:0007669"/>
    <property type="project" value="InterPro"/>
</dbReference>
<dbReference type="STRING" id="83683.B1745_05465"/>